<feature type="compositionally biased region" description="Polar residues" evidence="5">
    <location>
        <begin position="1717"/>
        <end position="1731"/>
    </location>
</feature>
<feature type="coiled-coil region" evidence="4">
    <location>
        <begin position="1173"/>
        <end position="1284"/>
    </location>
</feature>
<feature type="coiled-coil region" evidence="4">
    <location>
        <begin position="703"/>
        <end position="766"/>
    </location>
</feature>
<feature type="region of interest" description="Disordered" evidence="5">
    <location>
        <begin position="1"/>
        <end position="121"/>
    </location>
</feature>
<feature type="domain" description="Nucleoprotein TPR/MLP1-2" evidence="6">
    <location>
        <begin position="1154"/>
        <end position="1280"/>
    </location>
</feature>
<gene>
    <name evidence="8" type="primary">MLP1</name>
    <name evidence="8" type="ORF">Cantr_07072</name>
</gene>
<protein>
    <submittedName>
        <fullName evidence="8">Protein MLP1</fullName>
    </submittedName>
</protein>
<feature type="compositionally biased region" description="Basic residues" evidence="5">
    <location>
        <begin position="1760"/>
        <end position="1769"/>
    </location>
</feature>
<feature type="compositionally biased region" description="Low complexity" evidence="5">
    <location>
        <begin position="19"/>
        <end position="33"/>
    </location>
</feature>
<evidence type="ECO:0000256" key="2">
    <source>
        <dbReference type="ARBA" id="ARBA00023054"/>
    </source>
</evidence>
<feature type="coiled-coil region" evidence="4">
    <location>
        <begin position="843"/>
        <end position="912"/>
    </location>
</feature>
<evidence type="ECO:0000313" key="9">
    <source>
        <dbReference type="Proteomes" id="UP000253472"/>
    </source>
</evidence>
<dbReference type="Pfam" id="PF25785">
    <property type="entry name" value="TPR"/>
    <property type="match status" value="1"/>
</dbReference>
<proteinExistence type="predicted"/>
<accession>A0A367Y0Z9</accession>
<organism evidence="8 9">
    <name type="scientific">Candida viswanathii</name>
    <dbReference type="NCBI Taxonomy" id="5486"/>
    <lineage>
        <taxon>Eukaryota</taxon>
        <taxon>Fungi</taxon>
        <taxon>Dikarya</taxon>
        <taxon>Ascomycota</taxon>
        <taxon>Saccharomycotina</taxon>
        <taxon>Pichiomycetes</taxon>
        <taxon>Debaryomycetaceae</taxon>
        <taxon>Candida/Lodderomyces clade</taxon>
        <taxon>Candida</taxon>
    </lineage>
</organism>
<dbReference type="Proteomes" id="UP000253472">
    <property type="component" value="Unassembled WGS sequence"/>
</dbReference>
<feature type="coiled-coil region" evidence="4">
    <location>
        <begin position="311"/>
        <end position="352"/>
    </location>
</feature>
<evidence type="ECO:0000256" key="3">
    <source>
        <dbReference type="ARBA" id="ARBA00023242"/>
    </source>
</evidence>
<comment type="caution">
    <text evidence="8">The sequence shown here is derived from an EMBL/GenBank/DDBJ whole genome shotgun (WGS) entry which is preliminary data.</text>
</comment>
<reference evidence="8 9" key="1">
    <citation type="submission" date="2018-06" db="EMBL/GenBank/DDBJ databases">
        <title>Whole genome sequencing of Candida tropicalis (genome annotated by CSBL at Korea University).</title>
        <authorList>
            <person name="Ahn J."/>
        </authorList>
    </citation>
    <scope>NUCLEOTIDE SEQUENCE [LARGE SCALE GENOMIC DNA]</scope>
    <source>
        <strain evidence="8 9">ATCC 20962</strain>
    </source>
</reference>
<feature type="region of interest" description="Disordered" evidence="5">
    <location>
        <begin position="1643"/>
        <end position="1769"/>
    </location>
</feature>
<feature type="compositionally biased region" description="Low complexity" evidence="5">
    <location>
        <begin position="62"/>
        <end position="74"/>
    </location>
</feature>
<feature type="coiled-coil region" evidence="4">
    <location>
        <begin position="392"/>
        <end position="426"/>
    </location>
</feature>
<dbReference type="PANTHER" id="PTHR18898">
    <property type="entry name" value="NUCLEOPROTEIN TPR-RELATED"/>
    <property type="match status" value="1"/>
</dbReference>
<feature type="coiled-coil region" evidence="4">
    <location>
        <begin position="1063"/>
        <end position="1143"/>
    </location>
</feature>
<dbReference type="InterPro" id="IPR057974">
    <property type="entry name" value="NUA/TPR/MLP1-2-like_dom"/>
</dbReference>
<feature type="coiled-coil region" evidence="4">
    <location>
        <begin position="1317"/>
        <end position="1549"/>
    </location>
</feature>
<dbReference type="STRING" id="5486.A0A367Y0Z9"/>
<keyword evidence="3" id="KW-0539">Nucleus</keyword>
<keyword evidence="9" id="KW-1185">Reference proteome</keyword>
<dbReference type="PANTHER" id="PTHR18898:SF2">
    <property type="entry name" value="NUCLEOPROTEIN TPR"/>
    <property type="match status" value="1"/>
</dbReference>
<evidence type="ECO:0000259" key="6">
    <source>
        <dbReference type="Pfam" id="PF07926"/>
    </source>
</evidence>
<dbReference type="OrthoDB" id="343070at2759"/>
<comment type="subcellular location">
    <subcellularLocation>
        <location evidence="1">Nucleus</location>
    </subcellularLocation>
</comment>
<dbReference type="EMBL" id="QLNQ01000027">
    <property type="protein sequence ID" value="RCK59210.1"/>
    <property type="molecule type" value="Genomic_DNA"/>
</dbReference>
<feature type="compositionally biased region" description="Basic and acidic residues" evidence="5">
    <location>
        <begin position="1749"/>
        <end position="1759"/>
    </location>
</feature>
<evidence type="ECO:0000256" key="5">
    <source>
        <dbReference type="SAM" id="MobiDB-lite"/>
    </source>
</evidence>
<dbReference type="GO" id="GO:0006406">
    <property type="term" value="P:mRNA export from nucleus"/>
    <property type="evidence" value="ECO:0007669"/>
    <property type="project" value="TreeGrafter"/>
</dbReference>
<feature type="coiled-coil region" evidence="4">
    <location>
        <begin position="1590"/>
        <end position="1628"/>
    </location>
</feature>
<feature type="coiled-coil region" evidence="4">
    <location>
        <begin position="216"/>
        <end position="285"/>
    </location>
</feature>
<name>A0A367Y0Z9_9ASCO</name>
<feature type="coiled-coil region" evidence="4">
    <location>
        <begin position="955"/>
        <end position="1038"/>
    </location>
</feature>
<dbReference type="InterPro" id="IPR012929">
    <property type="entry name" value="Nucleoprot-TPR/MLP1-2_dom"/>
</dbReference>
<dbReference type="GO" id="GO:0005643">
    <property type="term" value="C:nuclear pore"/>
    <property type="evidence" value="ECO:0007669"/>
    <property type="project" value="TreeGrafter"/>
</dbReference>
<evidence type="ECO:0000259" key="7">
    <source>
        <dbReference type="Pfam" id="PF25785"/>
    </source>
</evidence>
<sequence>MSEDNSNKENILPQDQPEETPVVVEELTTSEPPQVEIVEETANTDGQPMDVDDTQPKEQEPASEPQLQEQQPEQSTDPGNDLIQEEPHTSFLQPPASEKQFTTPSKDLPALKDIEPITTPKTFDVAKDNKENEGTAEGNNELEEIVASSPIKHNILADLETHNEETVNEESLRAIAGYLSLDESSIRSINNPSVLQALVSKSVEFQNVSSENEFLKLKLEQNAQSIGKQLDDLKQKYSQSDNLATTLTEEKEKLQYKFNQQQQDFTSLKETKDRIEKELLQLKTSEPSKDEELNKLRDAQGQFEIDFQQQINQLSSTNISQSKKLNELTKEINETRNDKFSLQLDLTKAQNEVAYLKDQKDWFDNELKSAQARFTDLIKKHESEYIATTSNISNLQVRNETLENLKKQHESTISELRAKLEQELTKTSKTETEFELEKSRFLKEITSKEELIELTKLQSQQRVTRIEQLESYIEEIKESLGNTITSLEARLSEETERLLKTEEKLRRTEEMLDAELHKETDLPKLSDSSAMIAANGISLSSLYSEYNHLKKQLVLERSQKQKMEVQLESFITELDARKPAIANYREQIQFYESSMKEMIGKVETIRSEKTEVEKDAKRLRTIINENENELVSMKKLLKDLGRQLCFYLIHSKIRDNNENPLTASEKKAIERILDQSGRFNGSDQQEFDTDKLISERLLEFRNIIELRQKNEELLIAIRNLSKQLESREEENNNLESVAIEEAKDAILTLESELDSLNIKLDAVTKERDAIRSINGRTTSDSNNSFLAQINEDLKKKVNDYEDIISKLRDESSKTVVTLNEKLREVTDQKNEFALKVSVSDKSAELAKSRLAIAQKSLDDSRQELAQVRKEIEFWKQQTSKLESSLVAKTEQLHQLEETVSAKSIALTSLEREKDFKQVIQSSLQNEIDALKQDKTKLNEFVLNLQTMLRDREESAKDISSKLNASIENYQSLQQKLSEKEERISILSNQSELSLKAQNAKLEQVNEISRQLLETKSLLAEKENVVDELKKKLASRRDTIVAPLQAAVPGATTTGNDTNNNFEIQQLKEDLRIAESQVEELSNLAKASETTLINATNSFEQYRQDSEAKYQALAKEKETIEGEVKRLNELYETTNTNLEVAKTEHLTELNNLKLQLNEFKYKSDQYDELDKDYKEKLESIRKDLEDQVKLADESHTKYLTELSKNVTLSEQISALKDKIESKEAEIKAMKEEVESSKKSIQEQQDKLSVEKSQIETDLSMSNNKIAELKEQNQLLLNQLELTKNSESAEATTGSENTEDLRQVINYLRREKDSSDAKLLVATHENQELKIRLTNVENQIAATSTTFNNTTSVINLDARVQEQKELSAQLEQLNILKESNNSLRQENTKLSEEIGKLHVEVDNLRKELDPLKVENDRLTTELAFAAQKVQLIEEENQRYKTSATSTDEEKAEEVKKLNDSIARKEDQMNRLKEKANQKVMEKIAVINEREASIKQLNEKVEELNAKIEELGKSAGASGESKEEVEKLKQQIDELSKKLKGVTDELHKVVEEKNGLLGKLSEVETNLRTQFEKEKQELKKTLESSQTGNATVNKDLQQNYNALLDRVVEEKKQFEAQLQTETAKAREETEKMYQMKIRMLDKKIKKYEEGMKKTPTSVPSKPQPATATTAGAATTTTTTTTTTPAAPKSTSGSPTLGNKPVARPLGHPGNESTLKVVRPSANTPFNESTLTVHQPSAAKKFSPAPTGGAQQETRKRANDHQQHRPQVKKPKE</sequence>
<evidence type="ECO:0000256" key="4">
    <source>
        <dbReference type="SAM" id="Coils"/>
    </source>
</evidence>
<keyword evidence="2 4" id="KW-0175">Coiled coil</keyword>
<feature type="domain" description="NUA/TPR/MLP1-2-like" evidence="7">
    <location>
        <begin position="617"/>
        <end position="728"/>
    </location>
</feature>
<dbReference type="GO" id="GO:0017056">
    <property type="term" value="F:structural constituent of nuclear pore"/>
    <property type="evidence" value="ECO:0007669"/>
    <property type="project" value="TreeGrafter"/>
</dbReference>
<evidence type="ECO:0000256" key="1">
    <source>
        <dbReference type="ARBA" id="ARBA00004123"/>
    </source>
</evidence>
<feature type="coiled-coil region" evidence="4">
    <location>
        <begin position="477"/>
        <end position="518"/>
    </location>
</feature>
<evidence type="ECO:0000313" key="8">
    <source>
        <dbReference type="EMBL" id="RCK59210.1"/>
    </source>
</evidence>
<dbReference type="Pfam" id="PF07926">
    <property type="entry name" value="TPR_MLP1_2"/>
    <property type="match status" value="1"/>
</dbReference>
<feature type="coiled-coil region" evidence="4">
    <location>
        <begin position="581"/>
        <end position="643"/>
    </location>
</feature>
<feature type="compositionally biased region" description="Low complexity" evidence="5">
    <location>
        <begin position="1661"/>
        <end position="1692"/>
    </location>
</feature>
<dbReference type="GO" id="GO:0006606">
    <property type="term" value="P:protein import into nucleus"/>
    <property type="evidence" value="ECO:0007669"/>
    <property type="project" value="InterPro"/>
</dbReference>